<name>A0ABM1TI54_LIMPO</name>
<dbReference type="GeneID" id="111088809"/>
<feature type="region of interest" description="Disordered" evidence="1">
    <location>
        <begin position="29"/>
        <end position="80"/>
    </location>
</feature>
<protein>
    <submittedName>
        <fullName evidence="3">Uncharacterized protein LOC111088809</fullName>
    </submittedName>
</protein>
<evidence type="ECO:0000313" key="2">
    <source>
        <dbReference type="Proteomes" id="UP000694941"/>
    </source>
</evidence>
<proteinExistence type="predicted"/>
<feature type="compositionally biased region" description="Polar residues" evidence="1">
    <location>
        <begin position="61"/>
        <end position="72"/>
    </location>
</feature>
<gene>
    <name evidence="3" type="primary">LOC111088809</name>
</gene>
<keyword evidence="2" id="KW-1185">Reference proteome</keyword>
<sequence length="124" mass="13345">MTGKIRLFSNKSMGCGNTRTAAAAAHIVPQVSSIEETKDEPSPSPTGQHRSSVARDVWGDSPSQRNNKSVNDGWSDDRGKNSSIEVAKLALTQEKLSCKNLPASYKQSIWAGMTEVQLVAPSND</sequence>
<evidence type="ECO:0000256" key="1">
    <source>
        <dbReference type="SAM" id="MobiDB-lite"/>
    </source>
</evidence>
<dbReference type="Proteomes" id="UP000694941">
    <property type="component" value="Unplaced"/>
</dbReference>
<organism evidence="2 3">
    <name type="scientific">Limulus polyphemus</name>
    <name type="common">Atlantic horseshoe crab</name>
    <dbReference type="NCBI Taxonomy" id="6850"/>
    <lineage>
        <taxon>Eukaryota</taxon>
        <taxon>Metazoa</taxon>
        <taxon>Ecdysozoa</taxon>
        <taxon>Arthropoda</taxon>
        <taxon>Chelicerata</taxon>
        <taxon>Merostomata</taxon>
        <taxon>Xiphosura</taxon>
        <taxon>Limulidae</taxon>
        <taxon>Limulus</taxon>
    </lineage>
</organism>
<evidence type="ECO:0000313" key="3">
    <source>
        <dbReference type="RefSeq" id="XP_022255560.1"/>
    </source>
</evidence>
<accession>A0ABM1TI54</accession>
<reference evidence="3" key="1">
    <citation type="submission" date="2025-08" db="UniProtKB">
        <authorList>
            <consortium name="RefSeq"/>
        </authorList>
    </citation>
    <scope>IDENTIFICATION</scope>
    <source>
        <tissue evidence="3">Muscle</tissue>
    </source>
</reference>
<dbReference type="RefSeq" id="XP_022255560.1">
    <property type="nucleotide sequence ID" value="XM_022399852.1"/>
</dbReference>